<dbReference type="InterPro" id="IPR026960">
    <property type="entry name" value="RVT-Znf"/>
</dbReference>
<dbReference type="Pfam" id="PF13966">
    <property type="entry name" value="zf-RVT"/>
    <property type="match status" value="1"/>
</dbReference>
<feature type="domain" description="Reverse transcriptase zinc-binding" evidence="2">
    <location>
        <begin position="530"/>
        <end position="606"/>
    </location>
</feature>
<dbReference type="GO" id="GO:0003964">
    <property type="term" value="F:RNA-directed DNA polymerase activity"/>
    <property type="evidence" value="ECO:0007669"/>
    <property type="project" value="UniProtKB-KW"/>
</dbReference>
<keyword evidence="3" id="KW-0808">Transferase</keyword>
<keyword evidence="3" id="KW-0548">Nucleotidyltransferase</keyword>
<dbReference type="OrthoDB" id="1113332at2759"/>
<comment type="caution">
    <text evidence="3">The sequence shown here is derived from an EMBL/GenBank/DDBJ whole genome shotgun (WGS) entry which is preliminary data.</text>
</comment>
<dbReference type="Proteomes" id="UP000634136">
    <property type="component" value="Unassembled WGS sequence"/>
</dbReference>
<dbReference type="PANTHER" id="PTHR33710:SF71">
    <property type="entry name" value="ENDONUCLEASE_EXONUCLEASE_PHOSPHATASE DOMAIN-CONTAINING PROTEIN"/>
    <property type="match status" value="1"/>
</dbReference>
<sequence>MRFTAWNCRCFGCTTTIQRLKQLLRQYKPSFVYLLETKRSLSFVSNILRNLSYTCFVGTDLIGRSGGTFYCLAKGSMLQHFGDILWNWFIDKSKFINKPWIAIGDFNQIRYHHNKISKSNRVDGAGVFNQMIQICDFTDLNPTGTWCTWTNGRGSDDEVWARLDRTLCSDDWLQSYPCTTFSSLPVAASAHSPLIVDSCGVKPFCKRPFRFENLWLMFDKCNVVVNQSWETDVNSSPSVILHEKFNFLRGNLRIWNSHETSLVNGDRCTAYFHSLVKERRVQNQINAIKDDNDQWIDDYKIVEQMGIQYFEDIFTEESNLQVHEILQKLERYDISSLHQSHLDVLNKPFSIDECHEALNQMKLDSALRPDGFNVKFYRTFWDTIKADVEALLASFFDNGTFTDHFNRSFITLIPKTNAPQSFKDFRHISLANVSYKLITKVMYSRLKKEEEVKLWKGLKLGRSSTALTHLIVYDSTTTNIITNTPFSVIGVRDRLVWKCCSNDGNYSVKDDYKLVLKRNVSCRADAAHPHLPNNSHWKHIWSKILKLMLPYRIIMFLWRVLNNNLPSFSVLIYHHMQLQDVCLACHQENESLLHVFLQCSFAKASWFGTHLGYHFHTNHGANMMDWFSNWVLQLDQHTYSIINFIFVVLQVIWRCCNLRVMEGKQVHPTQAIQMIYAMSTSYNTAFRLHSLQKKPVSSHFGGSKKSKLKIVHSIPTIGISIISIVRKMKGGWNRRKNRKIFILVQEGRDIIINASYNLREQESLDATHLRVIKTALLAAMNHSTYKELCNIVTFQKHVAAIIVDTYKKHRSLNVLGLDVNNLLSAFTRFNIPVIRSPQVSNLIVRNSGRSLLNLGWTCL</sequence>
<proteinExistence type="predicted"/>
<reference evidence="3" key="1">
    <citation type="submission" date="2020-09" db="EMBL/GenBank/DDBJ databases">
        <title>Genome-Enabled Discovery of Anthraquinone Biosynthesis in Senna tora.</title>
        <authorList>
            <person name="Kang S.-H."/>
            <person name="Pandey R.P."/>
            <person name="Lee C.-M."/>
            <person name="Sim J.-S."/>
            <person name="Jeong J.-T."/>
            <person name="Choi B.-S."/>
            <person name="Jung M."/>
            <person name="Ginzburg D."/>
            <person name="Zhao K."/>
            <person name="Won S.Y."/>
            <person name="Oh T.-J."/>
            <person name="Yu Y."/>
            <person name="Kim N.-H."/>
            <person name="Lee O.R."/>
            <person name="Lee T.-H."/>
            <person name="Bashyal P."/>
            <person name="Kim T.-S."/>
            <person name="Lee W.-H."/>
            <person name="Kawkins C."/>
            <person name="Kim C.-K."/>
            <person name="Kim J.S."/>
            <person name="Ahn B.O."/>
            <person name="Rhee S.Y."/>
            <person name="Sohng J.K."/>
        </authorList>
    </citation>
    <scope>NUCLEOTIDE SEQUENCE</scope>
    <source>
        <tissue evidence="3">Leaf</tissue>
    </source>
</reference>
<accession>A0A834W8A0</accession>
<dbReference type="EMBL" id="JAAIUW010000010">
    <property type="protein sequence ID" value="KAF7812238.1"/>
    <property type="molecule type" value="Genomic_DNA"/>
</dbReference>
<feature type="domain" description="Endonuclease/exonuclease/phosphatase" evidence="1">
    <location>
        <begin position="6"/>
        <end position="173"/>
    </location>
</feature>
<organism evidence="3 4">
    <name type="scientific">Senna tora</name>
    <dbReference type="NCBI Taxonomy" id="362788"/>
    <lineage>
        <taxon>Eukaryota</taxon>
        <taxon>Viridiplantae</taxon>
        <taxon>Streptophyta</taxon>
        <taxon>Embryophyta</taxon>
        <taxon>Tracheophyta</taxon>
        <taxon>Spermatophyta</taxon>
        <taxon>Magnoliopsida</taxon>
        <taxon>eudicotyledons</taxon>
        <taxon>Gunneridae</taxon>
        <taxon>Pentapetalae</taxon>
        <taxon>rosids</taxon>
        <taxon>fabids</taxon>
        <taxon>Fabales</taxon>
        <taxon>Fabaceae</taxon>
        <taxon>Caesalpinioideae</taxon>
        <taxon>Cassia clade</taxon>
        <taxon>Senna</taxon>
    </lineage>
</organism>
<evidence type="ECO:0000313" key="3">
    <source>
        <dbReference type="EMBL" id="KAF7812238.1"/>
    </source>
</evidence>
<name>A0A834W8A0_9FABA</name>
<keyword evidence="4" id="KW-1185">Reference proteome</keyword>
<dbReference type="InterPro" id="IPR036691">
    <property type="entry name" value="Endo/exonu/phosph_ase_sf"/>
</dbReference>
<dbReference type="PANTHER" id="PTHR33710">
    <property type="entry name" value="BNAC02G09200D PROTEIN"/>
    <property type="match status" value="1"/>
</dbReference>
<protein>
    <submittedName>
        <fullName evidence="3">Reverse transcriptase</fullName>
    </submittedName>
</protein>
<dbReference type="Pfam" id="PF03372">
    <property type="entry name" value="Exo_endo_phos"/>
    <property type="match status" value="1"/>
</dbReference>
<dbReference type="SUPFAM" id="SSF56219">
    <property type="entry name" value="DNase I-like"/>
    <property type="match status" value="1"/>
</dbReference>
<evidence type="ECO:0000259" key="1">
    <source>
        <dbReference type="Pfam" id="PF03372"/>
    </source>
</evidence>
<dbReference type="Gene3D" id="3.60.10.10">
    <property type="entry name" value="Endonuclease/exonuclease/phosphatase"/>
    <property type="match status" value="1"/>
</dbReference>
<keyword evidence="3" id="KW-0695">RNA-directed DNA polymerase</keyword>
<dbReference type="AlphaFoldDB" id="A0A834W8A0"/>
<evidence type="ECO:0000259" key="2">
    <source>
        <dbReference type="Pfam" id="PF13966"/>
    </source>
</evidence>
<dbReference type="InterPro" id="IPR005135">
    <property type="entry name" value="Endo/exonuclease/phosphatase"/>
</dbReference>
<evidence type="ECO:0000313" key="4">
    <source>
        <dbReference type="Proteomes" id="UP000634136"/>
    </source>
</evidence>
<gene>
    <name evidence="3" type="ORF">G2W53_033214</name>
</gene>